<gene>
    <name evidence="6" type="primary">yheS</name>
    <name evidence="6" type="ORF">NCTC10742_04272</name>
</gene>
<evidence type="ECO:0000256" key="4">
    <source>
        <dbReference type="SAM" id="MobiDB-lite"/>
    </source>
</evidence>
<keyword evidence="1" id="KW-0677">Repeat</keyword>
<dbReference type="FunFam" id="3.40.50.300:FF:000597">
    <property type="entry name" value="ABC transporter ATP-binding protein"/>
    <property type="match status" value="1"/>
</dbReference>
<evidence type="ECO:0000256" key="1">
    <source>
        <dbReference type="ARBA" id="ARBA00022737"/>
    </source>
</evidence>
<proteinExistence type="predicted"/>
<dbReference type="RefSeq" id="WP_115328075.1">
    <property type="nucleotide sequence ID" value="NZ_JACKST010000049.1"/>
</dbReference>
<keyword evidence="3" id="KW-0067">ATP-binding</keyword>
<dbReference type="InterPro" id="IPR003439">
    <property type="entry name" value="ABC_transporter-like_ATP-bd"/>
</dbReference>
<feature type="domain" description="ABC transporter" evidence="5">
    <location>
        <begin position="4"/>
        <end position="238"/>
    </location>
</feature>
<dbReference type="Pfam" id="PF00005">
    <property type="entry name" value="ABC_tran"/>
    <property type="match status" value="2"/>
</dbReference>
<dbReference type="InterPro" id="IPR003593">
    <property type="entry name" value="AAA+_ATPase"/>
</dbReference>
<dbReference type="PANTHER" id="PTHR19211:SF6">
    <property type="entry name" value="BLL7188 PROTEIN"/>
    <property type="match status" value="1"/>
</dbReference>
<dbReference type="PANTHER" id="PTHR19211">
    <property type="entry name" value="ATP-BINDING TRANSPORT PROTEIN-RELATED"/>
    <property type="match status" value="1"/>
</dbReference>
<evidence type="ECO:0000313" key="7">
    <source>
        <dbReference type="Proteomes" id="UP000254291"/>
    </source>
</evidence>
<dbReference type="SMART" id="SM00382">
    <property type="entry name" value="AAA"/>
    <property type="match status" value="2"/>
</dbReference>
<accession>A0A378ST45</accession>
<name>A0A378ST45_9MYCO</name>
<protein>
    <submittedName>
        <fullName evidence="6">ABC transporter-like protein</fullName>
    </submittedName>
</protein>
<evidence type="ECO:0000256" key="3">
    <source>
        <dbReference type="ARBA" id="ARBA00022840"/>
    </source>
</evidence>
<feature type="domain" description="ABC transporter" evidence="5">
    <location>
        <begin position="341"/>
        <end position="543"/>
    </location>
</feature>
<feature type="compositionally biased region" description="Basic and acidic residues" evidence="4">
    <location>
        <begin position="247"/>
        <end position="266"/>
    </location>
</feature>
<reference evidence="6 7" key="1">
    <citation type="submission" date="2018-06" db="EMBL/GenBank/DDBJ databases">
        <authorList>
            <consortium name="Pathogen Informatics"/>
            <person name="Doyle S."/>
        </authorList>
    </citation>
    <scope>NUCLEOTIDE SEQUENCE [LARGE SCALE GENOMIC DNA]</scope>
    <source>
        <strain evidence="6 7">NCTC10742</strain>
    </source>
</reference>
<dbReference type="EMBL" id="UGQM01000001">
    <property type="protein sequence ID" value="STZ45024.1"/>
    <property type="molecule type" value="Genomic_DNA"/>
</dbReference>
<dbReference type="AlphaFoldDB" id="A0A378ST45"/>
<dbReference type="CDD" id="cd03221">
    <property type="entry name" value="ABCF_EF-3"/>
    <property type="match status" value="2"/>
</dbReference>
<dbReference type="InterPro" id="IPR050611">
    <property type="entry name" value="ABCF"/>
</dbReference>
<evidence type="ECO:0000259" key="5">
    <source>
        <dbReference type="PROSITE" id="PS50893"/>
    </source>
</evidence>
<dbReference type="GO" id="GO:0016887">
    <property type="term" value="F:ATP hydrolysis activity"/>
    <property type="evidence" value="ECO:0007669"/>
    <property type="project" value="InterPro"/>
</dbReference>
<organism evidence="6 7">
    <name type="scientific">Mycolicibacterium gilvum</name>
    <dbReference type="NCBI Taxonomy" id="1804"/>
    <lineage>
        <taxon>Bacteria</taxon>
        <taxon>Bacillati</taxon>
        <taxon>Actinomycetota</taxon>
        <taxon>Actinomycetes</taxon>
        <taxon>Mycobacteriales</taxon>
        <taxon>Mycobacteriaceae</taxon>
        <taxon>Mycolicibacterium</taxon>
    </lineage>
</organism>
<dbReference type="Proteomes" id="UP000254291">
    <property type="component" value="Unassembled WGS sequence"/>
</dbReference>
<dbReference type="FunFam" id="3.40.50.300:FF:001320">
    <property type="entry name" value="Heme ABC transporter ATP-binding protein"/>
    <property type="match status" value="1"/>
</dbReference>
<evidence type="ECO:0000256" key="2">
    <source>
        <dbReference type="ARBA" id="ARBA00022741"/>
    </source>
</evidence>
<dbReference type="Gene3D" id="3.40.50.300">
    <property type="entry name" value="P-loop containing nucleotide triphosphate hydrolases"/>
    <property type="match status" value="2"/>
</dbReference>
<dbReference type="InterPro" id="IPR027417">
    <property type="entry name" value="P-loop_NTPase"/>
</dbReference>
<dbReference type="GO" id="GO:0005524">
    <property type="term" value="F:ATP binding"/>
    <property type="evidence" value="ECO:0007669"/>
    <property type="project" value="UniProtKB-KW"/>
</dbReference>
<feature type="region of interest" description="Disordered" evidence="4">
    <location>
        <begin position="247"/>
        <end position="273"/>
    </location>
</feature>
<dbReference type="SUPFAM" id="SSF52540">
    <property type="entry name" value="P-loop containing nucleoside triphosphate hydrolases"/>
    <property type="match status" value="2"/>
</dbReference>
<evidence type="ECO:0000313" key="6">
    <source>
        <dbReference type="EMBL" id="STZ45024.1"/>
    </source>
</evidence>
<keyword evidence="2" id="KW-0547">Nucleotide-binding</keyword>
<sequence length="543" mass="58228">MPSITCTHLSFSFDTGPPKALFTDLNFWAGPGRTGLVGSNGSGKSTLLRLIAGELSPTAGTVVVDGTIGHLPQTLPLLDDRRVAEVLGVAEALDALKALSDGDSRDAVFTAIGDDWDVEERTRAQLDRLGLGHVGLDRSLRSLSGGEVVTLGLARELLRRPDVLLLDEPTNNLDAAARGTLYDTLDDFAGCLVLVSHDRVLLDRMDRIAELDRGAIVSFGGNFTDYRASVADAQRAARDAVRNAEQAIKTEQRQRQQARERADRRSGRARRTLKDAGLPTIVAGARKRRAQETAARTDDVHARRIDEAQLRLDTAERAVRDSDELALELPGTGVPSGRTVLQARGLQVHRDGRILLAGVDLTIRGPERIALTGRNGTGKTTLLRTLCGDLAPDAGTVQAAAGRVAYLSQRLDLLDDDRTVSDNLATSAPALAATRRRHLLAQFLFRGDAVDLPVRALSGGERLRATLACVLFAEPAPRLLLLDEPTNNLDLTSIAQLQSALVAYRGAFVVVSHDVAFLDAIGVGRVLHLGEGRLADASLRAEG</sequence>
<dbReference type="PROSITE" id="PS50893">
    <property type="entry name" value="ABC_TRANSPORTER_2"/>
    <property type="match status" value="2"/>
</dbReference>